<name>A0A6N4R3X9_BLAVI</name>
<keyword evidence="2" id="KW-0378">Hydrolase</keyword>
<protein>
    <submittedName>
        <fullName evidence="2">Dienelactone hydrolase family protein</fullName>
    </submittedName>
</protein>
<dbReference type="SUPFAM" id="SSF53474">
    <property type="entry name" value="alpha/beta-Hydrolases"/>
    <property type="match status" value="1"/>
</dbReference>
<feature type="domain" description="Dienelactone hydrolase" evidence="1">
    <location>
        <begin position="18"/>
        <end position="225"/>
    </location>
</feature>
<dbReference type="Proteomes" id="UP000320948">
    <property type="component" value="Unassembled WGS sequence"/>
</dbReference>
<dbReference type="Pfam" id="PF01738">
    <property type="entry name" value="DLH"/>
    <property type="match status" value="1"/>
</dbReference>
<dbReference type="EMBL" id="VAFM01000002">
    <property type="protein sequence ID" value="TKW60513.1"/>
    <property type="molecule type" value="Genomic_DNA"/>
</dbReference>
<dbReference type="AlphaFoldDB" id="A0A6N4R3X9"/>
<accession>A0A6N4R3X9</accession>
<evidence type="ECO:0000313" key="2">
    <source>
        <dbReference type="EMBL" id="TKW60513.1"/>
    </source>
</evidence>
<dbReference type="PANTHER" id="PTHR46623">
    <property type="entry name" value="CARBOXYMETHYLENEBUTENOLIDASE-RELATED"/>
    <property type="match status" value="1"/>
</dbReference>
<sequence>MEMVTLTTGTGKEFVGHVARPQGEFAGEPKGCVVVLHEAFGVTAHIKRVCEDFAGQGYVAIAPAMLAFALGTPEGVVLPINKKGLDEARRLIEATERADILGMLEACIAWGRGQKLNVALCGYCWGGSVAYMGASHLKDVAACVSYYGGQLAKLTAEAQPTCATLIHLAEQDQYIPLDEAVEALKRYHPAAQVQVYEADHGFNRDDGVTYDPGVALVARRLTLDVIQRNM</sequence>
<dbReference type="GO" id="GO:0016787">
    <property type="term" value="F:hydrolase activity"/>
    <property type="evidence" value="ECO:0007669"/>
    <property type="project" value="UniProtKB-KW"/>
</dbReference>
<organism evidence="2 3">
    <name type="scientific">Blastochloris viridis</name>
    <name type="common">Rhodopseudomonas viridis</name>
    <dbReference type="NCBI Taxonomy" id="1079"/>
    <lineage>
        <taxon>Bacteria</taxon>
        <taxon>Pseudomonadati</taxon>
        <taxon>Pseudomonadota</taxon>
        <taxon>Alphaproteobacteria</taxon>
        <taxon>Hyphomicrobiales</taxon>
        <taxon>Blastochloridaceae</taxon>
        <taxon>Blastochloris</taxon>
    </lineage>
</organism>
<dbReference type="PANTHER" id="PTHR46623:SF6">
    <property type="entry name" value="ALPHA_BETA-HYDROLASES SUPERFAMILY PROTEIN"/>
    <property type="match status" value="1"/>
</dbReference>
<evidence type="ECO:0000259" key="1">
    <source>
        <dbReference type="Pfam" id="PF01738"/>
    </source>
</evidence>
<reference evidence="2 3" key="1">
    <citation type="journal article" date="2017" name="Nat. Commun.">
        <title>In situ click chemistry generation of cyclooxygenase-2 inhibitors.</title>
        <authorList>
            <person name="Bhardwaj A."/>
            <person name="Kaur J."/>
            <person name="Wuest M."/>
            <person name="Wuest F."/>
        </authorList>
    </citation>
    <scope>NUCLEOTIDE SEQUENCE [LARGE SCALE GENOMIC DNA]</scope>
    <source>
        <strain evidence="2">S2_018_000_R2_106</strain>
    </source>
</reference>
<dbReference type="InterPro" id="IPR002925">
    <property type="entry name" value="Dienelactn_hydro"/>
</dbReference>
<dbReference type="Gene3D" id="3.40.50.1820">
    <property type="entry name" value="alpha/beta hydrolase"/>
    <property type="match status" value="1"/>
</dbReference>
<dbReference type="InterPro" id="IPR051049">
    <property type="entry name" value="Dienelactone_hydrolase-like"/>
</dbReference>
<proteinExistence type="predicted"/>
<evidence type="ECO:0000313" key="3">
    <source>
        <dbReference type="Proteomes" id="UP000320948"/>
    </source>
</evidence>
<gene>
    <name evidence="2" type="ORF">DI628_06310</name>
</gene>
<dbReference type="InterPro" id="IPR029058">
    <property type="entry name" value="AB_hydrolase_fold"/>
</dbReference>
<comment type="caution">
    <text evidence="2">The sequence shown here is derived from an EMBL/GenBank/DDBJ whole genome shotgun (WGS) entry which is preliminary data.</text>
</comment>